<dbReference type="InterPro" id="IPR011991">
    <property type="entry name" value="ArsR-like_HTH"/>
</dbReference>
<dbReference type="InterPro" id="IPR019888">
    <property type="entry name" value="Tscrpt_reg_AsnC-like"/>
</dbReference>
<dbReference type="OrthoDB" id="9811243at2"/>
<evidence type="ECO:0000256" key="2">
    <source>
        <dbReference type="ARBA" id="ARBA00023125"/>
    </source>
</evidence>
<proteinExistence type="predicted"/>
<keyword evidence="1" id="KW-0805">Transcription regulation</keyword>
<dbReference type="PANTHER" id="PTHR30154">
    <property type="entry name" value="LEUCINE-RESPONSIVE REGULATORY PROTEIN"/>
    <property type="match status" value="1"/>
</dbReference>
<dbReference type="PANTHER" id="PTHR30154:SF34">
    <property type="entry name" value="TRANSCRIPTIONAL REGULATOR AZLB"/>
    <property type="match status" value="1"/>
</dbReference>
<dbReference type="SUPFAM" id="SSF46785">
    <property type="entry name" value="Winged helix' DNA-binding domain"/>
    <property type="match status" value="1"/>
</dbReference>
<dbReference type="EMBL" id="AP012603">
    <property type="protein sequence ID" value="BAM89770.1"/>
    <property type="molecule type" value="Genomic_DNA"/>
</dbReference>
<dbReference type="RefSeq" id="WP_015666880.1">
    <property type="nucleotide sequence ID" value="NC_020453.1"/>
</dbReference>
<gene>
    <name evidence="5" type="ORF">S58_37790</name>
</gene>
<dbReference type="InterPro" id="IPR000485">
    <property type="entry name" value="AsnC-type_HTH_dom"/>
</dbReference>
<keyword evidence="3" id="KW-0804">Transcription</keyword>
<dbReference type="AlphaFoldDB" id="M4ZTY1"/>
<dbReference type="InterPro" id="IPR036388">
    <property type="entry name" value="WH-like_DNA-bd_sf"/>
</dbReference>
<dbReference type="HOGENOM" id="CLU_091233_0_3_5"/>
<keyword evidence="6" id="KW-1185">Reference proteome</keyword>
<dbReference type="Pfam" id="PF13412">
    <property type="entry name" value="HTH_24"/>
    <property type="match status" value="1"/>
</dbReference>
<dbReference type="Gene3D" id="1.10.10.10">
    <property type="entry name" value="Winged helix-like DNA-binding domain superfamily/Winged helix DNA-binding domain"/>
    <property type="match status" value="1"/>
</dbReference>
<dbReference type="SUPFAM" id="SSF54909">
    <property type="entry name" value="Dimeric alpha+beta barrel"/>
    <property type="match status" value="1"/>
</dbReference>
<dbReference type="InterPro" id="IPR011008">
    <property type="entry name" value="Dimeric_a/b-barrel"/>
</dbReference>
<feature type="domain" description="HTH asnC-type" evidence="4">
    <location>
        <begin position="7"/>
        <end position="68"/>
    </location>
</feature>
<evidence type="ECO:0000256" key="3">
    <source>
        <dbReference type="ARBA" id="ARBA00023163"/>
    </source>
</evidence>
<dbReference type="SMART" id="SM00344">
    <property type="entry name" value="HTH_ASNC"/>
    <property type="match status" value="1"/>
</dbReference>
<evidence type="ECO:0000313" key="5">
    <source>
        <dbReference type="EMBL" id="BAM89770.1"/>
    </source>
</evidence>
<name>M4ZTY1_9BRAD</name>
<dbReference type="GO" id="GO:0006355">
    <property type="term" value="P:regulation of DNA-templated transcription"/>
    <property type="evidence" value="ECO:0007669"/>
    <property type="project" value="UniProtKB-ARBA"/>
</dbReference>
<evidence type="ECO:0000313" key="6">
    <source>
        <dbReference type="Proteomes" id="UP000011841"/>
    </source>
</evidence>
<dbReference type="STRING" id="1245469.S58_37790"/>
<dbReference type="Proteomes" id="UP000011841">
    <property type="component" value="Chromosome"/>
</dbReference>
<evidence type="ECO:0000259" key="4">
    <source>
        <dbReference type="PROSITE" id="PS50956"/>
    </source>
</evidence>
<accession>M4ZTY1</accession>
<dbReference type="Pfam" id="PF01037">
    <property type="entry name" value="AsnC_trans_reg"/>
    <property type="match status" value="1"/>
</dbReference>
<reference evidence="5 6" key="1">
    <citation type="journal article" date="2013" name="Appl. Environ. Microbiol.">
        <title>Genome analysis suggests that the soil oligotrophic bacterium Agromonas oligotrophica (Bradyrhizobium oligotrophicum) is a nitrogen-fixing symbiont of Aeschynomene indica.</title>
        <authorList>
            <person name="Okubo T."/>
            <person name="Fukushima S."/>
            <person name="Itakura M."/>
            <person name="Oshima K."/>
            <person name="Longtonglang A."/>
            <person name="Teaumroong N."/>
            <person name="Mitsui H."/>
            <person name="Hattori M."/>
            <person name="Hattori R."/>
            <person name="Hattori T."/>
            <person name="Minamisawa K."/>
        </authorList>
    </citation>
    <scope>NUCLEOTIDE SEQUENCE [LARGE SCALE GENOMIC DNA]</scope>
    <source>
        <strain evidence="5 6">S58</strain>
    </source>
</reference>
<dbReference type="KEGG" id="aol:S58_37790"/>
<dbReference type="GeneID" id="301817600"/>
<dbReference type="PRINTS" id="PR00033">
    <property type="entry name" value="HTHASNC"/>
</dbReference>
<protein>
    <submittedName>
        <fullName evidence="5">AsnC family transcriptional regulator</fullName>
    </submittedName>
</protein>
<dbReference type="PROSITE" id="PS50956">
    <property type="entry name" value="HTH_ASNC_2"/>
    <property type="match status" value="1"/>
</dbReference>
<sequence length="162" mass="17584">MAGSPALDEIDHRILAELQADGRIRINELADRVGISHPNCLRRVRALRSSGVIKSIRATIEERALGYEVVSFVSIQLESQNQTALEAFEAAIMPLPWVQQCWRLSGDADFLLKCVSTGVEGMSRQLRQFAALPGVRAIRSFPVLGLSKDAPLPIPGGPRGAG</sequence>
<dbReference type="GO" id="GO:0005829">
    <property type="term" value="C:cytosol"/>
    <property type="evidence" value="ECO:0007669"/>
    <property type="project" value="TreeGrafter"/>
</dbReference>
<dbReference type="eggNOG" id="COG1522">
    <property type="taxonomic scope" value="Bacteria"/>
</dbReference>
<dbReference type="GO" id="GO:0043565">
    <property type="term" value="F:sequence-specific DNA binding"/>
    <property type="evidence" value="ECO:0007669"/>
    <property type="project" value="InterPro"/>
</dbReference>
<dbReference type="PATRIC" id="fig|1245469.3.peg.3857"/>
<dbReference type="InterPro" id="IPR036390">
    <property type="entry name" value="WH_DNA-bd_sf"/>
</dbReference>
<dbReference type="GO" id="GO:0043200">
    <property type="term" value="P:response to amino acid"/>
    <property type="evidence" value="ECO:0007669"/>
    <property type="project" value="TreeGrafter"/>
</dbReference>
<organism evidence="5 6">
    <name type="scientific">Bradyrhizobium oligotrophicum S58</name>
    <dbReference type="NCBI Taxonomy" id="1245469"/>
    <lineage>
        <taxon>Bacteria</taxon>
        <taxon>Pseudomonadati</taxon>
        <taxon>Pseudomonadota</taxon>
        <taxon>Alphaproteobacteria</taxon>
        <taxon>Hyphomicrobiales</taxon>
        <taxon>Nitrobacteraceae</taxon>
        <taxon>Bradyrhizobium</taxon>
    </lineage>
</organism>
<evidence type="ECO:0000256" key="1">
    <source>
        <dbReference type="ARBA" id="ARBA00023015"/>
    </source>
</evidence>
<dbReference type="CDD" id="cd00090">
    <property type="entry name" value="HTH_ARSR"/>
    <property type="match status" value="1"/>
</dbReference>
<keyword evidence="2" id="KW-0238">DNA-binding</keyword>
<dbReference type="InterPro" id="IPR019887">
    <property type="entry name" value="Tscrpt_reg_AsnC/Lrp_C"/>
</dbReference>
<dbReference type="Gene3D" id="3.30.70.920">
    <property type="match status" value="1"/>
</dbReference>